<keyword evidence="5 12" id="KW-0378">Hydrolase</keyword>
<protein>
    <recommendedName>
        <fullName evidence="3">chitinase</fullName>
        <ecNumber evidence="3">3.2.1.14</ecNumber>
    </recommendedName>
</protein>
<dbReference type="Gene3D" id="3.10.50.10">
    <property type="match status" value="1"/>
</dbReference>
<dbReference type="Pfam" id="PF00704">
    <property type="entry name" value="Glyco_hydro_18"/>
    <property type="match status" value="1"/>
</dbReference>
<dbReference type="PROSITE" id="PS00026">
    <property type="entry name" value="CHIT_BIND_I_1"/>
    <property type="match status" value="1"/>
</dbReference>
<dbReference type="InterPro" id="IPR011583">
    <property type="entry name" value="Chitinase_II/V-like_cat"/>
</dbReference>
<keyword evidence="9 12" id="KW-0326">Glycosidase</keyword>
<dbReference type="SMART" id="SM00270">
    <property type="entry name" value="ChtBD1"/>
    <property type="match status" value="1"/>
</dbReference>
<dbReference type="PANTHER" id="PTHR47700">
    <property type="entry name" value="V CHITINASE, PUTATIVE (AFU_ORTHOLOGUE AFUA_6G13720)-RELATED"/>
    <property type="match status" value="1"/>
</dbReference>
<accession>A0A3N4HJQ5</accession>
<gene>
    <name evidence="16" type="ORF">BJ508DRAFT_418751</name>
</gene>
<name>A0A3N4HJQ5_ASCIM</name>
<dbReference type="PANTHER" id="PTHR47700:SF2">
    <property type="entry name" value="CHITINASE"/>
    <property type="match status" value="1"/>
</dbReference>
<dbReference type="STRING" id="1160509.A0A3N4HJQ5"/>
<dbReference type="OrthoDB" id="73875at2759"/>
<dbReference type="GO" id="GO:0008843">
    <property type="term" value="F:endochitinase activity"/>
    <property type="evidence" value="ECO:0007669"/>
    <property type="project" value="UniProtKB-EC"/>
</dbReference>
<comment type="caution">
    <text evidence="11">Lacks conserved residue(s) required for the propagation of feature annotation.</text>
</comment>
<feature type="disulfide bond" evidence="11">
    <location>
        <begin position="187"/>
        <end position="201"/>
    </location>
</feature>
<dbReference type="InterPro" id="IPR053214">
    <property type="entry name" value="LysM12-like"/>
</dbReference>
<feature type="domain" description="GH18" evidence="15">
    <location>
        <begin position="229"/>
        <end position="595"/>
    </location>
</feature>
<keyword evidence="11" id="KW-1015">Disulfide bond</keyword>
<keyword evidence="7" id="KW-0843">Virulence</keyword>
<dbReference type="SUPFAM" id="SSF54556">
    <property type="entry name" value="Chitinase insertion domain"/>
    <property type="match status" value="1"/>
</dbReference>
<dbReference type="InterPro" id="IPR017853">
    <property type="entry name" value="GH"/>
</dbReference>
<dbReference type="CDD" id="cd00035">
    <property type="entry name" value="ChtBD1"/>
    <property type="match status" value="1"/>
</dbReference>
<keyword evidence="17" id="KW-1185">Reference proteome</keyword>
<keyword evidence="8" id="KW-0119">Carbohydrate metabolism</keyword>
<organism evidence="16 17">
    <name type="scientific">Ascobolus immersus RN42</name>
    <dbReference type="NCBI Taxonomy" id="1160509"/>
    <lineage>
        <taxon>Eukaryota</taxon>
        <taxon>Fungi</taxon>
        <taxon>Dikarya</taxon>
        <taxon>Ascomycota</taxon>
        <taxon>Pezizomycotina</taxon>
        <taxon>Pezizomycetes</taxon>
        <taxon>Pezizales</taxon>
        <taxon>Ascobolaceae</taxon>
        <taxon>Ascobolus</taxon>
    </lineage>
</organism>
<sequence length="1886" mass="210974">MNRWNSGAVALAPTSISRLLFALFLTFALFHTTEAVPQHGIGRRHHRHHHPRNFASKVAEPTCRNAPDTPFDFSVKLRRHEELPICPRKKQSIVSTKNISVHRTGKAPSLLKRSETPGHEDYTCSETNPCSNGACCSKVTGYCNYGEAACGTSGISPNEVCWSNCHAKAECGRNSDPPGKKCPLNVCCSEFGFCGMTTDFCLKSSEEGKGCQSNCDQPPSGGKETNVQNRVIGYYEAWLHNKGCAGMNFDQIPVGSLDYLFFSFGYITPGPEFDIVPMDDLDPDLFIKLTEVKRRNSKLKAMVALGGWTFNDNHTITQPVFSDMVSTPQNRAKFISNIVRFMRHYAFDGVDFDWEYPGATDRGGNSDDGINFTSLLKELRTALDDEPRPNKDDKYVTSFTVPSSYWYLRHFDLKAADHVDFINVMTYDLHGEWNKFNHLGKIVRPHTNWTEIITALDLLWRNQIKPEKLNLGVGFYGRSFQLASGSCNKPGCAFLGGALPGPCSANSGTLTFREINDIIKQHKLEKNIVHDETAAVKWITWDQDQWVSYDDGDTIKEKMDRANKLGIGGLLIWAIDQDTDNNDALAAIVAPEKVSTSTTKGDDDAFWKKTTVNQDCKLGPEIWADKEGYLQCDAGYTRITEVYCGGSITTSLCAQAYCCPISAAPDPKKCEWRGNPSACNGQCHEGEMSMFQHKQGSSGGYCSGGNKVFCCKIPKLVADLGKCYWNPIDLEGTIGACKNDDVRMTWKTAVVSFYMPSLQEPYCCPKKIADQFKDCHWEGEKGKCSRNTCAYKEVQLLNEYEGEGEDCGVWKRKRSFCCTPVSGKSPFDGSGLDIPLENLFPEPPTGDSVDVRHELLTDHTFGGQDTGKKANDPNENTFQFHILVSPQEIQTSLRKRDGSDWDVYNCHDAVSEGEHTVSMVCTNPGDDGNCNDIYLGPGAPGTIVELPDGCGPGRYAVVKDLRPANNQTLPVHLRKRDFGSTQPPVVHDLIFDYDFKRVPRNYGDTQIRIDYSNRKGYWDQIVKAAASGSSKRRKRSLDDFEGNHKRWLEEEWRDDMHFGAHEPEQLHKRWFGEEAVDWLRKLTDGEMEAEINHDLDLSANVILVDETWKCKVGGADVLGKLRSSVGLNVDASVSFGVTIIAKFPFTDLSDSYVYYKTKGDITAHFMAEAYGQIKYDTKEMEVLNLDTFPGATFKIPGIVTIGPAFKLFLKSEIELQASAELDVSMTIAEWDVRQVFPEHKDYGPDHIDKKNTKRSASLFPEKLPTFDLSVRAHGHIKAHIKPTFEFGIDFHAFHTEKAVISLVADGAVTVHADAKFDSAQDGACPFEYGIDAEITVRAEAEAPEAFGWQVFKVNVIEGKPVVVVPTRCIGEQTSNVLKRDMGLFSLDMNSSVAEYSALNLESTGTTSAKRLQKRMQTYGPLFNIPSLNCGCVEKEGASGSLCQDSEPLFPELNDDSGSGFIARRAISADPHSEEEEEDYESLERRAVGDAGQSGGREIMKFCKVASIGFKTRGYLTSTGMQTVHNDPNNVQTFKTYSVTPEPADEDDPMDTSSQRRRRRCLWKRDEVDMPDADVEPCRILHWETGWVDMPTGDIGKTYASEHVLEIALLKEFFTELEDTETERFPNYAKDVADPEKEKVSICQIVKTYYKYTPRAYNVKPDWMTTERHFFTNFGGLWPGTILSKPSEYFDIDKMFLLPEGANGLKMGMLQSAAMKNGKGEAEMVKTVNANMLKAFNLIGNALIAWNYMLEEEVQNSFRWTADLIGIMFDKLEDQLVAKKFGTNEVFEKANIRDYKKLNLQDKWVAFCKGRYVNAGTKASAYINGYVKVIKAKTELEPEGERDAATLAYIDSLEAFTEAWDLVKENWSFSYTKGDSGASIEDMPTDQ</sequence>
<evidence type="ECO:0000259" key="14">
    <source>
        <dbReference type="PROSITE" id="PS50941"/>
    </source>
</evidence>
<dbReference type="PROSITE" id="PS01095">
    <property type="entry name" value="GH18_1"/>
    <property type="match status" value="1"/>
</dbReference>
<evidence type="ECO:0000256" key="1">
    <source>
        <dbReference type="ARBA" id="ARBA00000822"/>
    </source>
</evidence>
<dbReference type="InterPro" id="IPR018371">
    <property type="entry name" value="Chitin-binding_1_CS"/>
</dbReference>
<feature type="chain" id="PRO_5018324926" description="chitinase" evidence="13">
    <location>
        <begin position="36"/>
        <end position="1886"/>
    </location>
</feature>
<evidence type="ECO:0000256" key="2">
    <source>
        <dbReference type="ARBA" id="ARBA00008682"/>
    </source>
</evidence>
<evidence type="ECO:0000256" key="3">
    <source>
        <dbReference type="ARBA" id="ARBA00012729"/>
    </source>
</evidence>
<dbReference type="SUPFAM" id="SSF57016">
    <property type="entry name" value="Plant lectins/antimicrobial peptides"/>
    <property type="match status" value="1"/>
</dbReference>
<feature type="signal peptide" evidence="13">
    <location>
        <begin position="1"/>
        <end position="35"/>
    </location>
</feature>
<dbReference type="InterPro" id="IPR029070">
    <property type="entry name" value="Chitinase_insertion_sf"/>
</dbReference>
<dbReference type="GO" id="GO:0000272">
    <property type="term" value="P:polysaccharide catabolic process"/>
    <property type="evidence" value="ECO:0007669"/>
    <property type="project" value="UniProtKB-KW"/>
</dbReference>
<dbReference type="SMART" id="SM00636">
    <property type="entry name" value="Glyco_18"/>
    <property type="match status" value="1"/>
</dbReference>
<dbReference type="GO" id="GO:0006032">
    <property type="term" value="P:chitin catabolic process"/>
    <property type="evidence" value="ECO:0007669"/>
    <property type="project" value="UniProtKB-KW"/>
</dbReference>
<dbReference type="GO" id="GO:0008061">
    <property type="term" value="F:chitin binding"/>
    <property type="evidence" value="ECO:0007669"/>
    <property type="project" value="UniProtKB-UniRule"/>
</dbReference>
<proteinExistence type="inferred from homology"/>
<evidence type="ECO:0000256" key="8">
    <source>
        <dbReference type="ARBA" id="ARBA00023277"/>
    </source>
</evidence>
<evidence type="ECO:0000256" key="13">
    <source>
        <dbReference type="SAM" id="SignalP"/>
    </source>
</evidence>
<evidence type="ECO:0000256" key="5">
    <source>
        <dbReference type="ARBA" id="ARBA00022801"/>
    </source>
</evidence>
<evidence type="ECO:0000256" key="4">
    <source>
        <dbReference type="ARBA" id="ARBA00022669"/>
    </source>
</evidence>
<dbReference type="PROSITE" id="PS50941">
    <property type="entry name" value="CHIT_BIND_I_2"/>
    <property type="match status" value="1"/>
</dbReference>
<dbReference type="SUPFAM" id="SSF51445">
    <property type="entry name" value="(Trans)glycosidases"/>
    <property type="match status" value="1"/>
</dbReference>
<dbReference type="InterPro" id="IPR001002">
    <property type="entry name" value="Chitin-bd_1"/>
</dbReference>
<reference evidence="16 17" key="1">
    <citation type="journal article" date="2018" name="Nat. Ecol. Evol.">
        <title>Pezizomycetes genomes reveal the molecular basis of ectomycorrhizal truffle lifestyle.</title>
        <authorList>
            <person name="Murat C."/>
            <person name="Payen T."/>
            <person name="Noel B."/>
            <person name="Kuo A."/>
            <person name="Morin E."/>
            <person name="Chen J."/>
            <person name="Kohler A."/>
            <person name="Krizsan K."/>
            <person name="Balestrini R."/>
            <person name="Da Silva C."/>
            <person name="Montanini B."/>
            <person name="Hainaut M."/>
            <person name="Levati E."/>
            <person name="Barry K.W."/>
            <person name="Belfiori B."/>
            <person name="Cichocki N."/>
            <person name="Clum A."/>
            <person name="Dockter R.B."/>
            <person name="Fauchery L."/>
            <person name="Guy J."/>
            <person name="Iotti M."/>
            <person name="Le Tacon F."/>
            <person name="Lindquist E.A."/>
            <person name="Lipzen A."/>
            <person name="Malagnac F."/>
            <person name="Mello A."/>
            <person name="Molinier V."/>
            <person name="Miyauchi S."/>
            <person name="Poulain J."/>
            <person name="Riccioni C."/>
            <person name="Rubini A."/>
            <person name="Sitrit Y."/>
            <person name="Splivallo R."/>
            <person name="Traeger S."/>
            <person name="Wang M."/>
            <person name="Zifcakova L."/>
            <person name="Wipf D."/>
            <person name="Zambonelli A."/>
            <person name="Paolocci F."/>
            <person name="Nowrousian M."/>
            <person name="Ottonello S."/>
            <person name="Baldrian P."/>
            <person name="Spatafora J.W."/>
            <person name="Henrissat B."/>
            <person name="Nagy L.G."/>
            <person name="Aury J.M."/>
            <person name="Wincker P."/>
            <person name="Grigoriev I.V."/>
            <person name="Bonfante P."/>
            <person name="Martin F.M."/>
        </authorList>
    </citation>
    <scope>NUCLEOTIDE SEQUENCE [LARGE SCALE GENOMIC DNA]</scope>
    <source>
        <strain evidence="16 17">RN42</strain>
    </source>
</reference>
<evidence type="ECO:0000256" key="11">
    <source>
        <dbReference type="PROSITE-ProRule" id="PRU00261"/>
    </source>
</evidence>
<evidence type="ECO:0000256" key="6">
    <source>
        <dbReference type="ARBA" id="ARBA00023024"/>
    </source>
</evidence>
<dbReference type="EC" id="3.2.1.14" evidence="3"/>
<dbReference type="InterPro" id="IPR001223">
    <property type="entry name" value="Glyco_hydro18_cat"/>
</dbReference>
<evidence type="ECO:0000256" key="12">
    <source>
        <dbReference type="RuleBase" id="RU000489"/>
    </source>
</evidence>
<keyword evidence="6" id="KW-0146">Chitin degradation</keyword>
<dbReference type="Proteomes" id="UP000275078">
    <property type="component" value="Unassembled WGS sequence"/>
</dbReference>
<dbReference type="InterPro" id="IPR036861">
    <property type="entry name" value="Endochitinase-like_sf"/>
</dbReference>
<feature type="domain" description="Chitin-binding type-1" evidence="14">
    <location>
        <begin position="168"/>
        <end position="217"/>
    </location>
</feature>
<dbReference type="EMBL" id="ML119799">
    <property type="protein sequence ID" value="RPA74133.1"/>
    <property type="molecule type" value="Genomic_DNA"/>
</dbReference>
<evidence type="ECO:0000256" key="10">
    <source>
        <dbReference type="ARBA" id="ARBA00023326"/>
    </source>
</evidence>
<dbReference type="Gene3D" id="3.20.20.80">
    <property type="entry name" value="Glycosidases"/>
    <property type="match status" value="1"/>
</dbReference>
<keyword evidence="4 11" id="KW-0147">Chitin-binding</keyword>
<comment type="catalytic activity">
    <reaction evidence="1">
        <text>Random endo-hydrolysis of N-acetyl-beta-D-glucosaminide (1-&gt;4)-beta-linkages in chitin and chitodextrins.</text>
        <dbReference type="EC" id="3.2.1.14"/>
    </reaction>
</comment>
<dbReference type="PROSITE" id="PS51910">
    <property type="entry name" value="GH18_2"/>
    <property type="match status" value="1"/>
</dbReference>
<dbReference type="Gene3D" id="3.30.60.10">
    <property type="entry name" value="Endochitinase-like"/>
    <property type="match status" value="1"/>
</dbReference>
<comment type="similarity">
    <text evidence="2">Belongs to the glycosyl hydrolase 18 family. Chitinase class V subfamily.</text>
</comment>
<keyword evidence="10" id="KW-0624">Polysaccharide degradation</keyword>
<dbReference type="InterPro" id="IPR001579">
    <property type="entry name" value="Glyco_hydro_18_chit_AS"/>
</dbReference>
<dbReference type="Pfam" id="PF00187">
    <property type="entry name" value="Chitin_bind_1"/>
    <property type="match status" value="1"/>
</dbReference>
<evidence type="ECO:0000259" key="15">
    <source>
        <dbReference type="PROSITE" id="PS51910"/>
    </source>
</evidence>
<evidence type="ECO:0000256" key="9">
    <source>
        <dbReference type="ARBA" id="ARBA00023295"/>
    </source>
</evidence>
<evidence type="ECO:0000313" key="17">
    <source>
        <dbReference type="Proteomes" id="UP000275078"/>
    </source>
</evidence>
<feature type="disulfide bond" evidence="11">
    <location>
        <begin position="211"/>
        <end position="215"/>
    </location>
</feature>
<evidence type="ECO:0000313" key="16">
    <source>
        <dbReference type="EMBL" id="RPA74133.1"/>
    </source>
</evidence>
<feature type="disulfide bond" evidence="11">
    <location>
        <begin position="182"/>
        <end position="194"/>
    </location>
</feature>
<keyword evidence="13" id="KW-0732">Signal</keyword>
<evidence type="ECO:0000256" key="7">
    <source>
        <dbReference type="ARBA" id="ARBA00023026"/>
    </source>
</evidence>